<feature type="region of interest" description="Disordered" evidence="6">
    <location>
        <begin position="1"/>
        <end position="83"/>
    </location>
</feature>
<evidence type="ECO:0000256" key="6">
    <source>
        <dbReference type="SAM" id="MobiDB-lite"/>
    </source>
</evidence>
<dbReference type="AlphaFoldDB" id="I1K161"/>
<dbReference type="GeneID" id="100800999"/>
<feature type="compositionally biased region" description="Polar residues" evidence="6">
    <location>
        <begin position="113"/>
        <end position="142"/>
    </location>
</feature>
<accession>I1K161</accession>
<feature type="compositionally biased region" description="Polar residues" evidence="6">
    <location>
        <begin position="519"/>
        <end position="536"/>
    </location>
</feature>
<keyword evidence="2" id="KW-0805">Transcription regulation</keyword>
<dbReference type="GO" id="GO:0003700">
    <property type="term" value="F:DNA-binding transcription factor activity"/>
    <property type="evidence" value="ECO:0007669"/>
    <property type="project" value="InterPro"/>
</dbReference>
<keyword evidence="5" id="KW-0539">Nucleus</keyword>
<dbReference type="HOGENOM" id="CLU_030221_1_0_1"/>
<organism evidence="8">
    <name type="scientific">Glycine max</name>
    <name type="common">Soybean</name>
    <name type="synonym">Glycine hispida</name>
    <dbReference type="NCBI Taxonomy" id="3847"/>
    <lineage>
        <taxon>Eukaryota</taxon>
        <taxon>Viridiplantae</taxon>
        <taxon>Streptophyta</taxon>
        <taxon>Embryophyta</taxon>
        <taxon>Tracheophyta</taxon>
        <taxon>Spermatophyta</taxon>
        <taxon>Magnoliopsida</taxon>
        <taxon>eudicotyledons</taxon>
        <taxon>Gunneridae</taxon>
        <taxon>Pentapetalae</taxon>
        <taxon>rosids</taxon>
        <taxon>fabids</taxon>
        <taxon>Fabales</taxon>
        <taxon>Fabaceae</taxon>
        <taxon>Papilionoideae</taxon>
        <taxon>50 kb inversion clade</taxon>
        <taxon>NPAAA clade</taxon>
        <taxon>indigoferoid/millettioid clade</taxon>
        <taxon>Phaseoleae</taxon>
        <taxon>Glycine</taxon>
        <taxon>Glycine subgen. Soja</taxon>
    </lineage>
</organism>
<name>I1K161_SOYBN</name>
<feature type="compositionally biased region" description="Basic and acidic residues" evidence="6">
    <location>
        <begin position="248"/>
        <end position="258"/>
    </location>
</feature>
<dbReference type="InterPro" id="IPR044295">
    <property type="entry name" value="BIM1/2/3"/>
</dbReference>
<reference evidence="8" key="3">
    <citation type="submission" date="2018-07" db="EMBL/GenBank/DDBJ databases">
        <title>WGS assembly of Glycine max.</title>
        <authorList>
            <person name="Schmutz J."/>
            <person name="Cannon S."/>
            <person name="Schlueter J."/>
            <person name="Ma J."/>
            <person name="Mitros T."/>
            <person name="Nelson W."/>
            <person name="Hyten D."/>
            <person name="Song Q."/>
            <person name="Thelen J."/>
            <person name="Cheng J."/>
            <person name="Xu D."/>
            <person name="Hellsten U."/>
            <person name="May G."/>
            <person name="Yu Y."/>
            <person name="Sakurai T."/>
            <person name="Umezawa T."/>
            <person name="Bhattacharyya M."/>
            <person name="Sandhu D."/>
            <person name="Valliyodan B."/>
            <person name="Lindquist E."/>
            <person name="Peto M."/>
            <person name="Grant D."/>
            <person name="Shu S."/>
            <person name="Goodstein D."/>
            <person name="Barry K."/>
            <person name="Futrell-Griggs M."/>
            <person name="Abernathy B."/>
            <person name="Du J."/>
            <person name="Tian Z."/>
            <person name="Zhu L."/>
            <person name="Gill N."/>
            <person name="Joshi T."/>
            <person name="Libault M."/>
            <person name="Sethuraman A."/>
            <person name="Zhang X."/>
            <person name="Shinozaki K."/>
            <person name="Nguyen H."/>
            <person name="Wing R."/>
            <person name="Cregan P."/>
            <person name="Specht J."/>
            <person name="Grimwood J."/>
            <person name="Rokhsar D."/>
            <person name="Stacey G."/>
            <person name="Shoemaker R."/>
            <person name="Jackson S."/>
        </authorList>
    </citation>
    <scope>NUCLEOTIDE SEQUENCE</scope>
    <source>
        <tissue evidence="8">Callus</tissue>
    </source>
</reference>
<dbReference type="GO" id="GO:0006351">
    <property type="term" value="P:DNA-templated transcription"/>
    <property type="evidence" value="ECO:0007669"/>
    <property type="project" value="InterPro"/>
</dbReference>
<dbReference type="Gene3D" id="4.10.280.10">
    <property type="entry name" value="Helix-loop-helix DNA-binding domain"/>
    <property type="match status" value="1"/>
</dbReference>
<dbReference type="Gramene" id="KRH56754">
    <property type="protein sequence ID" value="KRH56754"/>
    <property type="gene ID" value="GLYMA_05G017800"/>
</dbReference>
<feature type="compositionally biased region" description="Basic and acidic residues" evidence="6">
    <location>
        <begin position="269"/>
        <end position="279"/>
    </location>
</feature>
<evidence type="ECO:0000313" key="9">
    <source>
        <dbReference type="EnsemblPlants" id="KRH56754"/>
    </source>
</evidence>
<evidence type="ECO:0000256" key="4">
    <source>
        <dbReference type="ARBA" id="ARBA00023163"/>
    </source>
</evidence>
<dbReference type="Pfam" id="PF00010">
    <property type="entry name" value="HLH"/>
    <property type="match status" value="1"/>
</dbReference>
<dbReference type="eggNOG" id="ENOG502QUDM">
    <property type="taxonomic scope" value="Eukaryota"/>
</dbReference>
<dbReference type="OMA" id="CANTSIA"/>
<evidence type="ECO:0000313" key="10">
    <source>
        <dbReference type="Proteomes" id="UP000008827"/>
    </source>
</evidence>
<dbReference type="GO" id="GO:0046983">
    <property type="term" value="F:protein dimerization activity"/>
    <property type="evidence" value="ECO:0007669"/>
    <property type="project" value="InterPro"/>
</dbReference>
<dbReference type="GO" id="GO:0003677">
    <property type="term" value="F:DNA binding"/>
    <property type="evidence" value="ECO:0007669"/>
    <property type="project" value="UniProtKB-KW"/>
</dbReference>
<dbReference type="InterPro" id="IPR011598">
    <property type="entry name" value="bHLH_dom"/>
</dbReference>
<dbReference type="RefSeq" id="XP_003524496.1">
    <property type="nucleotide sequence ID" value="XM_003524448.5"/>
</dbReference>
<evidence type="ECO:0000259" key="7">
    <source>
        <dbReference type="PROSITE" id="PS50888"/>
    </source>
</evidence>
<feature type="compositionally biased region" description="Polar residues" evidence="6">
    <location>
        <begin position="23"/>
        <end position="41"/>
    </location>
</feature>
<gene>
    <name evidence="9" type="primary">LOC100800999</name>
    <name evidence="8" type="ORF">GLYMA_05G017800</name>
</gene>
<evidence type="ECO:0000256" key="5">
    <source>
        <dbReference type="ARBA" id="ARBA00023242"/>
    </source>
</evidence>
<dbReference type="GO" id="GO:0005634">
    <property type="term" value="C:nucleus"/>
    <property type="evidence" value="ECO:0007669"/>
    <property type="project" value="UniProtKB-SubCell"/>
</dbReference>
<feature type="compositionally biased region" description="Basic and acidic residues" evidence="6">
    <location>
        <begin position="52"/>
        <end position="63"/>
    </location>
</feature>
<keyword evidence="4" id="KW-0804">Transcription</keyword>
<dbReference type="SMR" id="I1K161"/>
<dbReference type="PANTHER" id="PTHR46412">
    <property type="entry name" value="BES1-INTERACTING MYC-LIKE PROTEIN"/>
    <property type="match status" value="1"/>
</dbReference>
<reference evidence="9" key="2">
    <citation type="submission" date="2018-02" db="UniProtKB">
        <authorList>
            <consortium name="EnsemblPlants"/>
        </authorList>
    </citation>
    <scope>IDENTIFICATION</scope>
    <source>
        <strain evidence="9">Williams 82</strain>
    </source>
</reference>
<feature type="region of interest" description="Disordered" evidence="6">
    <location>
        <begin position="102"/>
        <end position="206"/>
    </location>
</feature>
<feature type="compositionally biased region" description="Polar residues" evidence="6">
    <location>
        <begin position="176"/>
        <end position="185"/>
    </location>
</feature>
<feature type="region of interest" description="Disordered" evidence="6">
    <location>
        <begin position="245"/>
        <end position="279"/>
    </location>
</feature>
<sequence length="548" mass="60265">MELPQARPLGTEGRKPTHDFLSLYSNSTAQQDPRPPSQGSYLKTHDFLQPLERVETKASAKEEATDEISSVVQKPRSPSVEHLLPGGIGTYSISHISYVNNNNNNNQRVPKPETSSLYGRQATSTDRNEENSNCSSYTSSGFTLWEESSGKRGKTGKENNAGEKPSLGESAAKLGQWTTTERTSQSFSNNRHGSFSSRSSSQTTGLKNQSFIEMMKSARDSAQNEVLESEETFFLKKEPSSNTQRAELLVKVDGKSTDQKPNTPRSKHSATEQRRRSKINDRFQMLRELIPHSDQKRDKASFLLEVIEYIHFLQEKVHKYEGSFQGWSNEPERLMPWRNNDKPAESFQPRGTDNGSSPSPTIPGSTQNVESGLSTATTSKTMDHQAGKMNKAFPIPIPSQLNFFTPTQIGGPGGVVSQLTHRSASDAENTKYQPSVECQTMTATNEKLKEKELTIEGGAISISSVYSKGLLHTLTHALQSSGVDLSQASISVQIELGKQANIRSNVPVSVCGAKDGAVPSNNQKMMRSRVASSGKSDQAVKKLKTCRS</sequence>
<proteinExistence type="predicted"/>
<dbReference type="ExpressionAtlas" id="I1K161">
    <property type="expression patterns" value="baseline and differential"/>
</dbReference>
<feature type="compositionally biased region" description="Low complexity" evidence="6">
    <location>
        <begin position="355"/>
        <end position="366"/>
    </location>
</feature>
<dbReference type="PROSITE" id="PS50888">
    <property type="entry name" value="BHLH"/>
    <property type="match status" value="1"/>
</dbReference>
<evidence type="ECO:0000256" key="1">
    <source>
        <dbReference type="ARBA" id="ARBA00004123"/>
    </source>
</evidence>
<feature type="compositionally biased region" description="Polar residues" evidence="6">
    <location>
        <begin position="367"/>
        <end position="379"/>
    </location>
</feature>
<dbReference type="CDD" id="cd11453">
    <property type="entry name" value="bHLH_AtBIM_like"/>
    <property type="match status" value="1"/>
</dbReference>
<keyword evidence="3" id="KW-0238">DNA-binding</keyword>
<reference evidence="8 9" key="1">
    <citation type="journal article" date="2010" name="Nature">
        <title>Genome sequence of the palaeopolyploid soybean.</title>
        <authorList>
            <person name="Schmutz J."/>
            <person name="Cannon S.B."/>
            <person name="Schlueter J."/>
            <person name="Ma J."/>
            <person name="Mitros T."/>
            <person name="Nelson W."/>
            <person name="Hyten D.L."/>
            <person name="Song Q."/>
            <person name="Thelen J.J."/>
            <person name="Cheng J."/>
            <person name="Xu D."/>
            <person name="Hellsten U."/>
            <person name="May G.D."/>
            <person name="Yu Y."/>
            <person name="Sakurai T."/>
            <person name="Umezawa T."/>
            <person name="Bhattacharyya M.K."/>
            <person name="Sandhu D."/>
            <person name="Valliyodan B."/>
            <person name="Lindquist E."/>
            <person name="Peto M."/>
            <person name="Grant D."/>
            <person name="Shu S."/>
            <person name="Goodstein D."/>
            <person name="Barry K."/>
            <person name="Futrell-Griggs M."/>
            <person name="Abernathy B."/>
            <person name="Du J."/>
            <person name="Tian Z."/>
            <person name="Zhu L."/>
            <person name="Gill N."/>
            <person name="Joshi T."/>
            <person name="Libault M."/>
            <person name="Sethuraman A."/>
            <person name="Zhang X.-C."/>
            <person name="Shinozaki K."/>
            <person name="Nguyen H.T."/>
            <person name="Wing R.A."/>
            <person name="Cregan P."/>
            <person name="Specht J."/>
            <person name="Grimwood J."/>
            <person name="Rokhsar D."/>
            <person name="Stacey G."/>
            <person name="Shoemaker R.C."/>
            <person name="Jackson S.A."/>
        </authorList>
    </citation>
    <scope>NUCLEOTIDE SEQUENCE [LARGE SCALE GENOMIC DNA]</scope>
    <source>
        <strain evidence="9">cv. Williams 82</strain>
        <tissue evidence="8">Callus</tissue>
    </source>
</reference>
<evidence type="ECO:0000256" key="3">
    <source>
        <dbReference type="ARBA" id="ARBA00023125"/>
    </source>
</evidence>
<feature type="compositionally biased region" description="Basic and acidic residues" evidence="6">
    <location>
        <begin position="332"/>
        <end position="344"/>
    </location>
</feature>
<comment type="subcellular location">
    <subcellularLocation>
        <location evidence="1">Nucleus</location>
    </subcellularLocation>
</comment>
<dbReference type="STRING" id="3847.I1K161"/>
<dbReference type="InterPro" id="IPR036638">
    <property type="entry name" value="HLH_DNA-bd_sf"/>
</dbReference>
<dbReference type="SUPFAM" id="SSF47459">
    <property type="entry name" value="HLH, helix-loop-helix DNA-binding domain"/>
    <property type="match status" value="1"/>
</dbReference>
<keyword evidence="10" id="KW-1185">Reference proteome</keyword>
<dbReference type="OrthoDB" id="690068at2759"/>
<dbReference type="SMART" id="SM00353">
    <property type="entry name" value="HLH"/>
    <property type="match status" value="1"/>
</dbReference>
<dbReference type="PaxDb" id="3847-GLYMA05G07490.1"/>
<evidence type="ECO:0000256" key="2">
    <source>
        <dbReference type="ARBA" id="ARBA00023015"/>
    </source>
</evidence>
<dbReference type="KEGG" id="gmx:100800999"/>
<feature type="compositionally biased region" description="Low complexity" evidence="6">
    <location>
        <begin position="186"/>
        <end position="201"/>
    </location>
</feature>
<feature type="domain" description="BHLH" evidence="7">
    <location>
        <begin position="263"/>
        <end position="313"/>
    </location>
</feature>
<dbReference type="PANTHER" id="PTHR46412:SF3">
    <property type="entry name" value="TRANSCRIPTION FACTOR BIM1"/>
    <property type="match status" value="1"/>
</dbReference>
<dbReference type="FunFam" id="4.10.280.10:FF:000093">
    <property type="entry name" value="BHLH domain class transcription factor"/>
    <property type="match status" value="1"/>
</dbReference>
<dbReference type="EMBL" id="CM000838">
    <property type="protein sequence ID" value="KRH56754.1"/>
    <property type="molecule type" value="Genomic_DNA"/>
</dbReference>
<feature type="region of interest" description="Disordered" evidence="6">
    <location>
        <begin position="332"/>
        <end position="379"/>
    </location>
</feature>
<evidence type="ECO:0000313" key="8">
    <source>
        <dbReference type="EMBL" id="KRH56754.1"/>
    </source>
</evidence>
<dbReference type="EnsemblPlants" id="KRH56754">
    <property type="protein sequence ID" value="KRH56754"/>
    <property type="gene ID" value="GLYMA_05G017800"/>
</dbReference>
<dbReference type="Proteomes" id="UP000008827">
    <property type="component" value="Chromosome 5"/>
</dbReference>
<feature type="region of interest" description="Disordered" evidence="6">
    <location>
        <begin position="517"/>
        <end position="548"/>
    </location>
</feature>
<protein>
    <recommendedName>
        <fullName evidence="7">BHLH domain-containing protein</fullName>
    </recommendedName>
</protein>